<dbReference type="KEGG" id="rti:DC20_08745"/>
<reference evidence="2 3" key="1">
    <citation type="submission" date="2015-08" db="EMBL/GenBank/DDBJ databases">
        <title>Complete genome sequence of Rufibacter tibetensis strain 1351t, a radiation-resistant bacterium from tibet plateau.</title>
        <authorList>
            <person name="Dai J."/>
        </authorList>
    </citation>
    <scope>NUCLEOTIDE SEQUENCE [LARGE SCALE GENOMIC DNA]</scope>
    <source>
        <strain evidence="2 3">1351</strain>
    </source>
</reference>
<protein>
    <submittedName>
        <fullName evidence="2">Uncharacterized protein</fullName>
    </submittedName>
</protein>
<dbReference type="OrthoDB" id="964393at2"/>
<accession>A0A0N7HWE8</accession>
<dbReference type="EMBL" id="CP012643">
    <property type="protein sequence ID" value="ALI99048.1"/>
    <property type="molecule type" value="Genomic_DNA"/>
</dbReference>
<dbReference type="Proteomes" id="UP000061382">
    <property type="component" value="Chromosome"/>
</dbReference>
<evidence type="ECO:0000256" key="1">
    <source>
        <dbReference type="SAM" id="MobiDB-lite"/>
    </source>
</evidence>
<dbReference type="AlphaFoldDB" id="A0A0N7HWE8"/>
<dbReference type="STRING" id="512763.DC20_08745"/>
<evidence type="ECO:0000313" key="2">
    <source>
        <dbReference type="EMBL" id="ALI99048.1"/>
    </source>
</evidence>
<keyword evidence="3" id="KW-1185">Reference proteome</keyword>
<dbReference type="PATRIC" id="fig|512763.3.peg.1927"/>
<feature type="region of interest" description="Disordered" evidence="1">
    <location>
        <begin position="1"/>
        <end position="80"/>
    </location>
</feature>
<name>A0A0N7HWE8_9BACT</name>
<feature type="compositionally biased region" description="Basic and acidic residues" evidence="1">
    <location>
        <begin position="37"/>
        <end position="50"/>
    </location>
</feature>
<sequence>MPYKSKNTSHDSKSQKGQPTDEGISKAGMKTAGSPEDIQRSEEIAEKFLDENGDPAPEAITHPNRNLHKPDINKPSYGGS</sequence>
<dbReference type="RefSeq" id="WP_062543485.1">
    <property type="nucleotide sequence ID" value="NZ_CP012643.1"/>
</dbReference>
<evidence type="ECO:0000313" key="3">
    <source>
        <dbReference type="Proteomes" id="UP000061382"/>
    </source>
</evidence>
<gene>
    <name evidence="2" type="ORF">DC20_08745</name>
</gene>
<organism evidence="2 3">
    <name type="scientific">Rufibacter tibetensis</name>
    <dbReference type="NCBI Taxonomy" id="512763"/>
    <lineage>
        <taxon>Bacteria</taxon>
        <taxon>Pseudomonadati</taxon>
        <taxon>Bacteroidota</taxon>
        <taxon>Cytophagia</taxon>
        <taxon>Cytophagales</taxon>
        <taxon>Hymenobacteraceae</taxon>
        <taxon>Rufibacter</taxon>
    </lineage>
</organism>
<proteinExistence type="predicted"/>